<dbReference type="PANTHER" id="PTHR15665:SF1">
    <property type="entry name" value="PROTEIN ASTEROID HOMOLOG 1"/>
    <property type="match status" value="1"/>
</dbReference>
<feature type="transmembrane region" description="Helical" evidence="2">
    <location>
        <begin position="690"/>
        <end position="710"/>
    </location>
</feature>
<accession>A0AAN8JNE8</accession>
<name>A0AAN8JNE8_PATCE</name>
<proteinExistence type="inferred from homology"/>
<dbReference type="InterPro" id="IPR026832">
    <property type="entry name" value="Asteroid"/>
</dbReference>
<dbReference type="Proteomes" id="UP001347796">
    <property type="component" value="Unassembled WGS sequence"/>
</dbReference>
<comment type="caution">
    <text evidence="4">The sequence shown here is derived from an EMBL/GenBank/DDBJ whole genome shotgun (WGS) entry which is preliminary data.</text>
</comment>
<feature type="domain" description="XPG N-terminal" evidence="3">
    <location>
        <begin position="1"/>
        <end position="101"/>
    </location>
</feature>
<dbReference type="Pfam" id="PF12813">
    <property type="entry name" value="XPG_I_2"/>
    <property type="match status" value="1"/>
</dbReference>
<dbReference type="SMART" id="SM00485">
    <property type="entry name" value="XPGN"/>
    <property type="match status" value="1"/>
</dbReference>
<dbReference type="EMBL" id="JAZGQO010000009">
    <property type="protein sequence ID" value="KAK6178565.1"/>
    <property type="molecule type" value="Genomic_DNA"/>
</dbReference>
<sequence length="718" mass="83050">MGVKGLTAFIDDNPVLLQDYKLHDCKVILDGNNFIHFVYNKYSLTFQYDGDYFNYYKKIQLLFSNFKLCNIHPYVIFDGGYEVSDSKLRTLKERAAKRIKQAINQNSLLPILARKAFLETLDKLHIPHVTCDFEADEEIAILANQWNCPVISNDSDFFVYRLKAGFLPLNYVDFRPMEIKHKYHYLATQKYHFNHYKQILDNFHPEMIPLLATVLGNDFIKQDTFMAFTEKFKKPKHKIKYASKTVSKITAIISHFDQFKTFSEGRAAITKDFDNIGGIASLQNVIDTSIKCYTKINSAKTYLTEYFDSVLQYSSISRKDYFGQPFPEFMIKGLFDGSISPHIQNMAVLHRIILPCQQEDLNQPSSHKISTRIRQVIYGILFQSMSQQSNQKGDLGKKSKVSRHTHVEEIDRIRTCIASVFVDPRINFIEYGKLPTIMEISQMSLSSRRELVLKSLGVSEGFLSCFHPSSHFLIAVLNYWVYYSEVSKQEIESLILTILILKIKTLINDTRSETTTSNRISAHHSVTTKFYYMCLCIQDFILSLVNRHVIDIDEILGSLTFSELVEINLDLTGGGRQQTFPDQILHLYSEYQSCLLFTSLLNQLLQSPLNEPNLWEIYDGRYVYYFNNCLMQRQAVYYNGVDILTVMEKHPKLLILYKSITNTLIAGADSRPNKRKKSKRKSATVARINYRIVLSLLCIFIIATIVLIYYQSVPNLVI</sequence>
<keyword evidence="2" id="KW-0472">Membrane</keyword>
<gene>
    <name evidence="4" type="ORF">SNE40_013326</name>
</gene>
<dbReference type="GO" id="GO:0004518">
    <property type="term" value="F:nuclease activity"/>
    <property type="evidence" value="ECO:0007669"/>
    <property type="project" value="InterPro"/>
</dbReference>
<keyword evidence="2" id="KW-1133">Transmembrane helix</keyword>
<dbReference type="AlphaFoldDB" id="A0AAN8JNE8"/>
<evidence type="ECO:0000313" key="4">
    <source>
        <dbReference type="EMBL" id="KAK6178565.1"/>
    </source>
</evidence>
<dbReference type="InterPro" id="IPR029060">
    <property type="entry name" value="PIN-like_dom_sf"/>
</dbReference>
<protein>
    <recommendedName>
        <fullName evidence="3">XPG N-terminal domain-containing protein</fullName>
    </recommendedName>
</protein>
<reference evidence="4 5" key="1">
    <citation type="submission" date="2024-01" db="EMBL/GenBank/DDBJ databases">
        <title>The genome of the rayed Mediterranean limpet Patella caerulea (Linnaeus, 1758).</title>
        <authorList>
            <person name="Anh-Thu Weber A."/>
            <person name="Halstead-Nussloch G."/>
        </authorList>
    </citation>
    <scope>NUCLEOTIDE SEQUENCE [LARGE SCALE GENOMIC DNA]</scope>
    <source>
        <strain evidence="4">AATW-2023a</strain>
        <tissue evidence="4">Whole specimen</tissue>
    </source>
</reference>
<evidence type="ECO:0000256" key="2">
    <source>
        <dbReference type="SAM" id="Phobius"/>
    </source>
</evidence>
<evidence type="ECO:0000256" key="1">
    <source>
        <dbReference type="ARBA" id="ARBA00007398"/>
    </source>
</evidence>
<keyword evidence="2" id="KW-0812">Transmembrane</keyword>
<dbReference type="Pfam" id="PF00752">
    <property type="entry name" value="XPG_N"/>
    <property type="match status" value="1"/>
</dbReference>
<organism evidence="4 5">
    <name type="scientific">Patella caerulea</name>
    <name type="common">Rayed Mediterranean limpet</name>
    <dbReference type="NCBI Taxonomy" id="87958"/>
    <lineage>
        <taxon>Eukaryota</taxon>
        <taxon>Metazoa</taxon>
        <taxon>Spiralia</taxon>
        <taxon>Lophotrochozoa</taxon>
        <taxon>Mollusca</taxon>
        <taxon>Gastropoda</taxon>
        <taxon>Patellogastropoda</taxon>
        <taxon>Patelloidea</taxon>
        <taxon>Patellidae</taxon>
        <taxon>Patella</taxon>
    </lineage>
</organism>
<evidence type="ECO:0000259" key="3">
    <source>
        <dbReference type="SMART" id="SM00485"/>
    </source>
</evidence>
<comment type="similarity">
    <text evidence="1">Belongs to the asteroid family.</text>
</comment>
<evidence type="ECO:0000313" key="5">
    <source>
        <dbReference type="Proteomes" id="UP001347796"/>
    </source>
</evidence>
<dbReference type="InterPro" id="IPR039436">
    <property type="entry name" value="Asteroid_dom"/>
</dbReference>
<dbReference type="Gene3D" id="3.40.50.1010">
    <property type="entry name" value="5'-nuclease"/>
    <property type="match status" value="1"/>
</dbReference>
<dbReference type="PANTHER" id="PTHR15665">
    <property type="entry name" value="ASTEROID PROTEIN"/>
    <property type="match status" value="1"/>
</dbReference>
<keyword evidence="5" id="KW-1185">Reference proteome</keyword>
<dbReference type="InterPro" id="IPR006085">
    <property type="entry name" value="XPG_DNA_repair_N"/>
</dbReference>
<dbReference type="SUPFAM" id="SSF88723">
    <property type="entry name" value="PIN domain-like"/>
    <property type="match status" value="1"/>
</dbReference>